<evidence type="ECO:0000259" key="5">
    <source>
        <dbReference type="Pfam" id="PF07992"/>
    </source>
</evidence>
<feature type="domain" description="FAD/NAD(P)-binding" evidence="5">
    <location>
        <begin position="6"/>
        <end position="296"/>
    </location>
</feature>
<dbReference type="RefSeq" id="WP_345152031.1">
    <property type="nucleotide sequence ID" value="NZ_BAABEO010000020.1"/>
</dbReference>
<dbReference type="InterPro" id="IPR023753">
    <property type="entry name" value="FAD/NAD-binding_dom"/>
</dbReference>
<keyword evidence="2" id="KW-0285">Flavoprotein</keyword>
<protein>
    <submittedName>
        <fullName evidence="6">FAD-dependent oxidoreductase</fullName>
    </submittedName>
</protein>
<sequence length="391" mass="40706">MRRLERVVVVGNGIAGLTASDSLRAAGFEGDLTIVGDESHPPYSRPALSKAALLDGGDLASHHLPAATHEATELLGASAARLDADRKVVFLDDGTDLPYDAVVIASGSRARRLGSGDPARQEAEELTLRSLDDALTLRRRLAAKPSVVVVGGGALGMEIASGCLAAGCEVTLAARDRPLLGQLGPYLSEVFLLAAGRSGLKFAPSRAVGLRDAGGHALVELADGSFLEAELVVSAIGDEPNVEWLSTSGLLTGGTLEVDTRGRLRPDVVAAGDVAAFSTRRGIRRVPLWTSAIEQGKIAGASLVKGDDAPELDFQPYFWTEQFGLNLKASGFLPLEGGPELLEGDPGDGSALMRWSHDDGSGTAVALNYRIPVPRLRRLGGAAPSVGVRVC</sequence>
<comment type="cofactor">
    <cofactor evidence="1">
        <name>FAD</name>
        <dbReference type="ChEBI" id="CHEBI:57692"/>
    </cofactor>
</comment>
<dbReference type="PRINTS" id="PR00368">
    <property type="entry name" value="FADPNR"/>
</dbReference>
<gene>
    <name evidence="6" type="ORF">GCM10023081_30550</name>
</gene>
<evidence type="ECO:0000256" key="2">
    <source>
        <dbReference type="ARBA" id="ARBA00022630"/>
    </source>
</evidence>
<dbReference type="InterPro" id="IPR036188">
    <property type="entry name" value="FAD/NAD-bd_sf"/>
</dbReference>
<dbReference type="Proteomes" id="UP001500752">
    <property type="component" value="Unassembled WGS sequence"/>
</dbReference>
<dbReference type="InterPro" id="IPR016156">
    <property type="entry name" value="FAD/NAD-linked_Rdtase_dimer_sf"/>
</dbReference>
<keyword evidence="3" id="KW-0274">FAD</keyword>
<evidence type="ECO:0000256" key="4">
    <source>
        <dbReference type="ARBA" id="ARBA00023002"/>
    </source>
</evidence>
<dbReference type="SUPFAM" id="SSF55424">
    <property type="entry name" value="FAD/NAD-linked reductases, dimerisation (C-terminal) domain"/>
    <property type="match status" value="1"/>
</dbReference>
<evidence type="ECO:0000256" key="1">
    <source>
        <dbReference type="ARBA" id="ARBA00001974"/>
    </source>
</evidence>
<dbReference type="PANTHER" id="PTHR43557:SF2">
    <property type="entry name" value="RIESKE DOMAIN-CONTAINING PROTEIN-RELATED"/>
    <property type="match status" value="1"/>
</dbReference>
<proteinExistence type="predicted"/>
<evidence type="ECO:0000313" key="6">
    <source>
        <dbReference type="EMBL" id="GAA3691025.1"/>
    </source>
</evidence>
<dbReference type="PRINTS" id="PR00411">
    <property type="entry name" value="PNDRDTASEI"/>
</dbReference>
<dbReference type="InterPro" id="IPR050446">
    <property type="entry name" value="FAD-oxidoreductase/Apoptosis"/>
</dbReference>
<dbReference type="Gene3D" id="3.30.390.30">
    <property type="match status" value="1"/>
</dbReference>
<organism evidence="6 7">
    <name type="scientific">Arthrobacter ginkgonis</name>
    <dbReference type="NCBI Taxonomy" id="1630594"/>
    <lineage>
        <taxon>Bacteria</taxon>
        <taxon>Bacillati</taxon>
        <taxon>Actinomycetota</taxon>
        <taxon>Actinomycetes</taxon>
        <taxon>Micrococcales</taxon>
        <taxon>Micrococcaceae</taxon>
        <taxon>Arthrobacter</taxon>
    </lineage>
</organism>
<name>A0ABP7CHZ1_9MICC</name>
<dbReference type="Pfam" id="PF07992">
    <property type="entry name" value="Pyr_redox_2"/>
    <property type="match status" value="1"/>
</dbReference>
<dbReference type="Gene3D" id="3.50.50.60">
    <property type="entry name" value="FAD/NAD(P)-binding domain"/>
    <property type="match status" value="2"/>
</dbReference>
<keyword evidence="4" id="KW-0560">Oxidoreductase</keyword>
<dbReference type="EMBL" id="BAABEO010000020">
    <property type="protein sequence ID" value="GAA3691025.1"/>
    <property type="molecule type" value="Genomic_DNA"/>
</dbReference>
<dbReference type="SUPFAM" id="SSF51905">
    <property type="entry name" value="FAD/NAD(P)-binding domain"/>
    <property type="match status" value="2"/>
</dbReference>
<keyword evidence="7" id="KW-1185">Reference proteome</keyword>
<accession>A0ABP7CHZ1</accession>
<comment type="caution">
    <text evidence="6">The sequence shown here is derived from an EMBL/GenBank/DDBJ whole genome shotgun (WGS) entry which is preliminary data.</text>
</comment>
<evidence type="ECO:0000256" key="3">
    <source>
        <dbReference type="ARBA" id="ARBA00022827"/>
    </source>
</evidence>
<evidence type="ECO:0000313" key="7">
    <source>
        <dbReference type="Proteomes" id="UP001500752"/>
    </source>
</evidence>
<reference evidence="7" key="1">
    <citation type="journal article" date="2019" name="Int. J. Syst. Evol. Microbiol.">
        <title>The Global Catalogue of Microorganisms (GCM) 10K type strain sequencing project: providing services to taxonomists for standard genome sequencing and annotation.</title>
        <authorList>
            <consortium name="The Broad Institute Genomics Platform"/>
            <consortium name="The Broad Institute Genome Sequencing Center for Infectious Disease"/>
            <person name="Wu L."/>
            <person name="Ma J."/>
        </authorList>
    </citation>
    <scope>NUCLEOTIDE SEQUENCE [LARGE SCALE GENOMIC DNA]</scope>
    <source>
        <strain evidence="7">JCM 30742</strain>
    </source>
</reference>
<dbReference type="PANTHER" id="PTHR43557">
    <property type="entry name" value="APOPTOSIS-INDUCING FACTOR 1"/>
    <property type="match status" value="1"/>
</dbReference>